<keyword evidence="2" id="KW-0675">Receptor</keyword>
<dbReference type="GO" id="GO:0098978">
    <property type="term" value="C:glutamatergic synapse"/>
    <property type="evidence" value="ECO:0007669"/>
    <property type="project" value="TreeGrafter"/>
</dbReference>
<evidence type="ECO:0000256" key="2">
    <source>
        <dbReference type="ARBA" id="ARBA00023170"/>
    </source>
</evidence>
<accession>A0A8S4BYL8</accession>
<gene>
    <name evidence="4" type="ORF">MMEN_LOCUS20918</name>
</gene>
<feature type="compositionally biased region" description="Pro residues" evidence="3">
    <location>
        <begin position="77"/>
        <end position="86"/>
    </location>
</feature>
<comment type="similarity">
    <text evidence="1">Belongs to the G-protein coupled receptor 2 family. Adhesion G-protein coupled receptor (ADGR) subfamily.</text>
</comment>
<protein>
    <submittedName>
        <fullName evidence="4">(Atlantic silverside) hypothetical protein</fullName>
    </submittedName>
</protein>
<dbReference type="Proteomes" id="UP000677803">
    <property type="component" value="Unassembled WGS sequence"/>
</dbReference>
<feature type="region of interest" description="Disordered" evidence="3">
    <location>
        <begin position="70"/>
        <end position="89"/>
    </location>
</feature>
<dbReference type="InterPro" id="IPR051963">
    <property type="entry name" value="Adhesion_GPCR_A"/>
</dbReference>
<dbReference type="EMBL" id="CAJRST010039999">
    <property type="protein sequence ID" value="CAG6017909.1"/>
    <property type="molecule type" value="Genomic_DNA"/>
</dbReference>
<dbReference type="GO" id="GO:0014069">
    <property type="term" value="C:postsynaptic density"/>
    <property type="evidence" value="ECO:0007669"/>
    <property type="project" value="TreeGrafter"/>
</dbReference>
<dbReference type="OrthoDB" id="10031018at2759"/>
<sequence length="189" mass="20455">MIQLLCPQPFCLSQVGLVLHYSSLSTMLWLGVTARNIYKQVTKRPPQSRDGDPPPSPKQTLLSIGATSAPILRSSDPPIPPHPCPSPRGQTNILIVIEFSGGGERGENVEEGETAAGGWEGRMRTEEGGLGCCDRGRDWEEIAWRDAGLRVDDCAEEPGQGQFREGAKRFVSALNFEGSTSCHESAIGH</sequence>
<evidence type="ECO:0000313" key="4">
    <source>
        <dbReference type="EMBL" id="CAG6017909.1"/>
    </source>
</evidence>
<dbReference type="PANTHER" id="PTHR45930">
    <property type="entry name" value="G-PROTEIN COUPLED RECEPTOR 124-LIKE PROTEIN"/>
    <property type="match status" value="1"/>
</dbReference>
<evidence type="ECO:0000313" key="5">
    <source>
        <dbReference type="Proteomes" id="UP000677803"/>
    </source>
</evidence>
<feature type="region of interest" description="Disordered" evidence="3">
    <location>
        <begin position="41"/>
        <end position="62"/>
    </location>
</feature>
<dbReference type="AlphaFoldDB" id="A0A8S4BYL8"/>
<name>A0A8S4BYL8_9TELE</name>
<comment type="caution">
    <text evidence="4">The sequence shown here is derived from an EMBL/GenBank/DDBJ whole genome shotgun (WGS) entry which is preliminary data.</text>
</comment>
<organism evidence="4 5">
    <name type="scientific">Menidia menidia</name>
    <name type="common">Atlantic silverside</name>
    <dbReference type="NCBI Taxonomy" id="238744"/>
    <lineage>
        <taxon>Eukaryota</taxon>
        <taxon>Metazoa</taxon>
        <taxon>Chordata</taxon>
        <taxon>Craniata</taxon>
        <taxon>Vertebrata</taxon>
        <taxon>Euteleostomi</taxon>
        <taxon>Actinopterygii</taxon>
        <taxon>Neopterygii</taxon>
        <taxon>Teleostei</taxon>
        <taxon>Neoteleostei</taxon>
        <taxon>Acanthomorphata</taxon>
        <taxon>Ovalentaria</taxon>
        <taxon>Atherinomorphae</taxon>
        <taxon>Atheriniformes</taxon>
        <taxon>Atherinopsidae</taxon>
        <taxon>Menidiinae</taxon>
        <taxon>Menidia</taxon>
    </lineage>
</organism>
<proteinExistence type="inferred from homology"/>
<keyword evidence="5" id="KW-1185">Reference proteome</keyword>
<dbReference type="GO" id="GO:0005886">
    <property type="term" value="C:plasma membrane"/>
    <property type="evidence" value="ECO:0007669"/>
    <property type="project" value="TreeGrafter"/>
</dbReference>
<evidence type="ECO:0000256" key="3">
    <source>
        <dbReference type="SAM" id="MobiDB-lite"/>
    </source>
</evidence>
<dbReference type="PANTHER" id="PTHR45930:SF3">
    <property type="entry name" value="ADHESION G PROTEIN-COUPLED RECEPTOR A1"/>
    <property type="match status" value="1"/>
</dbReference>
<dbReference type="GO" id="GO:0007166">
    <property type="term" value="P:cell surface receptor signaling pathway"/>
    <property type="evidence" value="ECO:0007669"/>
    <property type="project" value="TreeGrafter"/>
</dbReference>
<reference evidence="4" key="1">
    <citation type="submission" date="2021-05" db="EMBL/GenBank/DDBJ databases">
        <authorList>
            <person name="Tigano A."/>
        </authorList>
    </citation>
    <scope>NUCLEOTIDE SEQUENCE</scope>
</reference>
<evidence type="ECO:0000256" key="1">
    <source>
        <dbReference type="ARBA" id="ARBA00007343"/>
    </source>
</evidence>